<feature type="domain" description="YHS" evidence="1">
    <location>
        <begin position="3"/>
        <end position="47"/>
    </location>
</feature>
<dbReference type="GO" id="GO:0016491">
    <property type="term" value="F:oxidoreductase activity"/>
    <property type="evidence" value="ECO:0007669"/>
    <property type="project" value="InterPro"/>
</dbReference>
<gene>
    <name evidence="2" type="ORF">ENJ10_14845</name>
</gene>
<reference evidence="2" key="1">
    <citation type="journal article" date="2020" name="mSystems">
        <title>Genome- and Community-Level Interaction Insights into Carbon Utilization and Element Cycling Functions of Hydrothermarchaeota in Hydrothermal Sediment.</title>
        <authorList>
            <person name="Zhou Z."/>
            <person name="Liu Y."/>
            <person name="Xu W."/>
            <person name="Pan J."/>
            <person name="Luo Z.H."/>
            <person name="Li M."/>
        </authorList>
    </citation>
    <scope>NUCLEOTIDE SEQUENCE [LARGE SCALE GENOMIC DNA]</scope>
    <source>
        <strain evidence="2">HyVt-456</strain>
    </source>
</reference>
<dbReference type="InterPro" id="IPR009078">
    <property type="entry name" value="Ferritin-like_SF"/>
</dbReference>
<organism evidence="2">
    <name type="scientific">Caldithrix abyssi</name>
    <dbReference type="NCBI Taxonomy" id="187145"/>
    <lineage>
        <taxon>Bacteria</taxon>
        <taxon>Pseudomonadati</taxon>
        <taxon>Calditrichota</taxon>
        <taxon>Calditrichia</taxon>
        <taxon>Calditrichales</taxon>
        <taxon>Calditrichaceae</taxon>
        <taxon>Caldithrix</taxon>
    </lineage>
</organism>
<protein>
    <submittedName>
        <fullName evidence="2">YHS domain-containing protein</fullName>
    </submittedName>
</protein>
<comment type="caution">
    <text evidence="2">The sequence shown here is derived from an EMBL/GenBank/DDBJ whole genome shotgun (WGS) entry which is preliminary data.</text>
</comment>
<dbReference type="Proteomes" id="UP000886005">
    <property type="component" value="Unassembled WGS sequence"/>
</dbReference>
<dbReference type="InterPro" id="IPR007029">
    <property type="entry name" value="YHS_dom"/>
</dbReference>
<evidence type="ECO:0000259" key="1">
    <source>
        <dbReference type="Pfam" id="PF04945"/>
    </source>
</evidence>
<accession>A0A7V1LPY3</accession>
<sequence length="62" mass="7501">MLIDVVCGMHLDEDAEELVFVEYKGREYAFCTQLCKVQFESDPEKYSSDEWREFLEERENRD</sequence>
<dbReference type="EMBL" id="DRLD01000422">
    <property type="protein sequence ID" value="HED11966.1"/>
    <property type="molecule type" value="Genomic_DNA"/>
</dbReference>
<name>A0A7V1LPY3_CALAY</name>
<dbReference type="InterPro" id="IPR012348">
    <property type="entry name" value="RNR-like"/>
</dbReference>
<evidence type="ECO:0000313" key="2">
    <source>
        <dbReference type="EMBL" id="HED11966.1"/>
    </source>
</evidence>
<proteinExistence type="predicted"/>
<dbReference type="Pfam" id="PF04945">
    <property type="entry name" value="YHS"/>
    <property type="match status" value="1"/>
</dbReference>
<dbReference type="Gene3D" id="1.10.620.20">
    <property type="entry name" value="Ribonucleotide Reductase, subunit A"/>
    <property type="match status" value="1"/>
</dbReference>
<dbReference type="SUPFAM" id="SSF47240">
    <property type="entry name" value="Ferritin-like"/>
    <property type="match status" value="1"/>
</dbReference>
<dbReference type="AlphaFoldDB" id="A0A7V1LPY3"/>